<proteinExistence type="predicted"/>
<organism evidence="2 3">
    <name type="scientific">Candidatus Ozemobacter sibiricus</name>
    <dbReference type="NCBI Taxonomy" id="2268124"/>
    <lineage>
        <taxon>Bacteria</taxon>
        <taxon>Candidatus Ozemobacteria</taxon>
        <taxon>Candidatus Ozemobacterales</taxon>
        <taxon>Candidatus Ozemobacteraceae</taxon>
        <taxon>Candidatus Ozemobacter</taxon>
    </lineage>
</organism>
<feature type="region of interest" description="Disordered" evidence="1">
    <location>
        <begin position="93"/>
        <end position="144"/>
    </location>
</feature>
<comment type="caution">
    <text evidence="2">The sequence shown here is derived from an EMBL/GenBank/DDBJ whole genome shotgun (WGS) entry which is preliminary data.</text>
</comment>
<dbReference type="AlphaFoldDB" id="A0A367ZUE2"/>
<name>A0A367ZUE2_9BACT</name>
<evidence type="ECO:0000256" key="1">
    <source>
        <dbReference type="SAM" id="MobiDB-lite"/>
    </source>
</evidence>
<evidence type="ECO:0000313" key="3">
    <source>
        <dbReference type="Proteomes" id="UP000252355"/>
    </source>
</evidence>
<accession>A0A367ZUE2</accession>
<protein>
    <submittedName>
        <fullName evidence="2">Uncharacterized protein</fullName>
    </submittedName>
</protein>
<sequence>MWNPAHFQPQGRVHPTLSGKRFGPFSGTAHVGRMNIRDPAFVLDLVPIADLADDHASIARPERADDISPRASTDIERGADIDGAGDALTWLDGRKGGGLYRPNDDRSLSERRVASPSLAANQDKDQNHPDRQTSQESHHRASSPVIHSTTFLWKSFLLGDGLLSDGRLYSDPKARRTSS</sequence>
<dbReference type="EMBL" id="QOQW01000001">
    <property type="protein sequence ID" value="RCK81765.1"/>
    <property type="molecule type" value="Genomic_DNA"/>
</dbReference>
<feature type="region of interest" description="Disordered" evidence="1">
    <location>
        <begin position="60"/>
        <end position="79"/>
    </location>
</feature>
<gene>
    <name evidence="2" type="ORF">OZSIB_0899</name>
</gene>
<feature type="compositionally biased region" description="Basic and acidic residues" evidence="1">
    <location>
        <begin position="122"/>
        <end position="139"/>
    </location>
</feature>
<reference evidence="2 3" key="1">
    <citation type="submission" date="2018-05" db="EMBL/GenBank/DDBJ databases">
        <title>A metagenomic window into the 2 km-deep terrestrial subsurface aquifer revealed taxonomically and functionally diverse microbial community comprising novel uncultured bacterial lineages.</title>
        <authorList>
            <person name="Kadnikov V.V."/>
            <person name="Mardanov A.V."/>
            <person name="Beletsky A.V."/>
            <person name="Banks D."/>
            <person name="Pimenov N.V."/>
            <person name="Frank Y.A."/>
            <person name="Karnachuk O.V."/>
            <person name="Ravin N.V."/>
        </authorList>
    </citation>
    <scope>NUCLEOTIDE SEQUENCE [LARGE SCALE GENOMIC DNA]</scope>
    <source>
        <strain evidence="2">BY5</strain>
    </source>
</reference>
<feature type="compositionally biased region" description="Basic and acidic residues" evidence="1">
    <location>
        <begin position="102"/>
        <end position="113"/>
    </location>
</feature>
<dbReference type="Proteomes" id="UP000252355">
    <property type="component" value="Unassembled WGS sequence"/>
</dbReference>
<evidence type="ECO:0000313" key="2">
    <source>
        <dbReference type="EMBL" id="RCK81765.1"/>
    </source>
</evidence>